<dbReference type="RefSeq" id="WP_055973478.1">
    <property type="nucleotide sequence ID" value="NZ_BAABEG010000001.1"/>
</dbReference>
<sequence length="210" mass="23027">MLLKKLRGLFGPAETGRVYITGTGRAGTTFLMQLLTELGLDTGFHEDDGSSYFATARAGLEWDIFDPTGPTIVKSPFLCDHMDDLLAAGFEFRHVIVPVRDISSAAASRKLVQTQTTGTADGIAVAGGLWGTDRGTDQADVLAHKFAAVVDALVRNDIPTTFVSFPRITKDKEYLFAKLAPIFPNIRASRFRSAFKRVSRPEMVNDFKRP</sequence>
<dbReference type="AlphaFoldDB" id="A0A7X0KNN1"/>
<dbReference type="Proteomes" id="UP000536262">
    <property type="component" value="Unassembled WGS sequence"/>
</dbReference>
<gene>
    <name evidence="1" type="ORF">GGR00_005165</name>
</gene>
<keyword evidence="2" id="KW-1185">Reference proteome</keyword>
<organism evidence="1 2">
    <name type="scientific">Aminobacter aganoensis</name>
    <dbReference type="NCBI Taxonomy" id="83264"/>
    <lineage>
        <taxon>Bacteria</taxon>
        <taxon>Pseudomonadati</taxon>
        <taxon>Pseudomonadota</taxon>
        <taxon>Alphaproteobacteria</taxon>
        <taxon>Hyphomicrobiales</taxon>
        <taxon>Phyllobacteriaceae</taxon>
        <taxon>Aminobacter</taxon>
    </lineage>
</organism>
<evidence type="ECO:0008006" key="3">
    <source>
        <dbReference type="Google" id="ProtNLM"/>
    </source>
</evidence>
<reference evidence="1 2" key="1">
    <citation type="submission" date="2020-08" db="EMBL/GenBank/DDBJ databases">
        <title>Genomic Encyclopedia of Type Strains, Phase IV (KMG-IV): sequencing the most valuable type-strain genomes for metagenomic binning, comparative biology and taxonomic classification.</title>
        <authorList>
            <person name="Goeker M."/>
        </authorList>
    </citation>
    <scope>NUCLEOTIDE SEQUENCE [LARGE SCALE GENOMIC DNA]</scope>
    <source>
        <strain evidence="1 2">DSM 7051</strain>
    </source>
</reference>
<evidence type="ECO:0000313" key="1">
    <source>
        <dbReference type="EMBL" id="MBB6357343.1"/>
    </source>
</evidence>
<name>A0A7X0KNN1_9HYPH</name>
<dbReference type="SUPFAM" id="SSF52540">
    <property type="entry name" value="P-loop containing nucleoside triphosphate hydrolases"/>
    <property type="match status" value="1"/>
</dbReference>
<protein>
    <recommendedName>
        <fullName evidence="3">Sulfotransferase family protein</fullName>
    </recommendedName>
</protein>
<comment type="caution">
    <text evidence="1">The sequence shown here is derived from an EMBL/GenBank/DDBJ whole genome shotgun (WGS) entry which is preliminary data.</text>
</comment>
<dbReference type="EMBL" id="JACHOU010000023">
    <property type="protein sequence ID" value="MBB6357343.1"/>
    <property type="molecule type" value="Genomic_DNA"/>
</dbReference>
<proteinExistence type="predicted"/>
<evidence type="ECO:0000313" key="2">
    <source>
        <dbReference type="Proteomes" id="UP000536262"/>
    </source>
</evidence>
<dbReference type="InterPro" id="IPR027417">
    <property type="entry name" value="P-loop_NTPase"/>
</dbReference>
<accession>A0A7X0KNN1</accession>